<dbReference type="EMBL" id="LYUD01000113">
    <property type="protein sequence ID" value="OAZ71113.1"/>
    <property type="molecule type" value="Genomic_DNA"/>
</dbReference>
<name>A0A1A0D739_ACEPA</name>
<protein>
    <submittedName>
        <fullName evidence="1">Uncharacterized protein</fullName>
    </submittedName>
</protein>
<accession>A0A1A0D739</accession>
<dbReference type="Proteomes" id="UP000093796">
    <property type="component" value="Unassembled WGS sequence"/>
</dbReference>
<proteinExistence type="predicted"/>
<gene>
    <name evidence="1" type="ORF">SRCM100623_02129</name>
</gene>
<sequence length="89" mass="9873">MEAQTLPLQSLTTMHRAVTEGRVANRQIIALWELGTREVLTADPLVRVELARDTGSDGVVLNAGKSDLAVEFFWESGDEEPRAAPRFKH</sequence>
<organism evidence="1 2">
    <name type="scientific">Acetobacter pasteurianus</name>
    <name type="common">Acetobacter turbidans</name>
    <dbReference type="NCBI Taxonomy" id="438"/>
    <lineage>
        <taxon>Bacteria</taxon>
        <taxon>Pseudomonadati</taxon>
        <taxon>Pseudomonadota</taxon>
        <taxon>Alphaproteobacteria</taxon>
        <taxon>Acetobacterales</taxon>
        <taxon>Acetobacteraceae</taxon>
        <taxon>Acetobacter</taxon>
    </lineage>
</organism>
<comment type="caution">
    <text evidence="1">The sequence shown here is derived from an EMBL/GenBank/DDBJ whole genome shotgun (WGS) entry which is preliminary data.</text>
</comment>
<evidence type="ECO:0000313" key="1">
    <source>
        <dbReference type="EMBL" id="OAZ71113.1"/>
    </source>
</evidence>
<dbReference type="AlphaFoldDB" id="A0A1A0D739"/>
<reference evidence="1 2" key="1">
    <citation type="submission" date="2016-05" db="EMBL/GenBank/DDBJ databases">
        <title>Genome sequencing of Acetobacter pasteurianus strain SRCM100623.</title>
        <authorList>
            <person name="Song Y.R."/>
        </authorList>
    </citation>
    <scope>NUCLEOTIDE SEQUENCE [LARGE SCALE GENOMIC DNA]</scope>
    <source>
        <strain evidence="1 2">SRCM100623</strain>
    </source>
</reference>
<evidence type="ECO:0000313" key="2">
    <source>
        <dbReference type="Proteomes" id="UP000093796"/>
    </source>
</evidence>